<dbReference type="EMBL" id="WOCE01000008">
    <property type="protein sequence ID" value="KAE9608132.1"/>
    <property type="molecule type" value="Genomic_DNA"/>
</dbReference>
<feature type="signal peptide" evidence="1">
    <location>
        <begin position="1"/>
        <end position="19"/>
    </location>
</feature>
<proteinExistence type="predicted"/>
<evidence type="ECO:0000313" key="2">
    <source>
        <dbReference type="EMBL" id="KAE9608132.1"/>
    </source>
</evidence>
<sequence>MMPMCTMFLHLCCSKALNGRVCRTGSVNNIRIQTHVWCCGHSSTQMCGAPCCRSRGDYFTFH</sequence>
<evidence type="ECO:0000256" key="1">
    <source>
        <dbReference type="SAM" id="SignalP"/>
    </source>
</evidence>
<dbReference type="AlphaFoldDB" id="A0A6A4Q364"/>
<dbReference type="Proteomes" id="UP000447434">
    <property type="component" value="Chromosome 8"/>
</dbReference>
<evidence type="ECO:0008006" key="4">
    <source>
        <dbReference type="Google" id="ProtNLM"/>
    </source>
</evidence>
<protein>
    <recommendedName>
        <fullName evidence="4">Secreted protein</fullName>
    </recommendedName>
</protein>
<reference evidence="3" key="1">
    <citation type="journal article" date="2020" name="Nat. Commun.">
        <title>Genome sequence of the cluster root forming white lupin.</title>
        <authorList>
            <person name="Hufnagel B."/>
            <person name="Marques A."/>
            <person name="Soriano A."/>
            <person name="Marques L."/>
            <person name="Divol F."/>
            <person name="Doumas P."/>
            <person name="Sallet E."/>
            <person name="Mancinotti D."/>
            <person name="Carrere S."/>
            <person name="Marande W."/>
            <person name="Arribat S."/>
            <person name="Keller J."/>
            <person name="Huneau C."/>
            <person name="Blein T."/>
            <person name="Aime D."/>
            <person name="Laguerre M."/>
            <person name="Taylor J."/>
            <person name="Schubert V."/>
            <person name="Nelson M."/>
            <person name="Geu-Flores F."/>
            <person name="Crespi M."/>
            <person name="Gallardo-Guerrero K."/>
            <person name="Delaux P.-M."/>
            <person name="Salse J."/>
            <person name="Berges H."/>
            <person name="Guyot R."/>
            <person name="Gouzy J."/>
            <person name="Peret B."/>
        </authorList>
    </citation>
    <scope>NUCLEOTIDE SEQUENCE [LARGE SCALE GENOMIC DNA]</scope>
    <source>
        <strain evidence="3">cv. Amiga</strain>
    </source>
</reference>
<organism evidence="2 3">
    <name type="scientific">Lupinus albus</name>
    <name type="common">White lupine</name>
    <name type="synonym">Lupinus termis</name>
    <dbReference type="NCBI Taxonomy" id="3870"/>
    <lineage>
        <taxon>Eukaryota</taxon>
        <taxon>Viridiplantae</taxon>
        <taxon>Streptophyta</taxon>
        <taxon>Embryophyta</taxon>
        <taxon>Tracheophyta</taxon>
        <taxon>Spermatophyta</taxon>
        <taxon>Magnoliopsida</taxon>
        <taxon>eudicotyledons</taxon>
        <taxon>Gunneridae</taxon>
        <taxon>Pentapetalae</taxon>
        <taxon>rosids</taxon>
        <taxon>fabids</taxon>
        <taxon>Fabales</taxon>
        <taxon>Fabaceae</taxon>
        <taxon>Papilionoideae</taxon>
        <taxon>50 kb inversion clade</taxon>
        <taxon>genistoids sensu lato</taxon>
        <taxon>core genistoids</taxon>
        <taxon>Genisteae</taxon>
        <taxon>Lupinus</taxon>
    </lineage>
</organism>
<evidence type="ECO:0000313" key="3">
    <source>
        <dbReference type="Proteomes" id="UP000447434"/>
    </source>
</evidence>
<gene>
    <name evidence="2" type="ORF">Lalb_Chr08g0232251</name>
</gene>
<comment type="caution">
    <text evidence="2">The sequence shown here is derived from an EMBL/GenBank/DDBJ whole genome shotgun (WGS) entry which is preliminary data.</text>
</comment>
<keyword evidence="1" id="KW-0732">Signal</keyword>
<feature type="chain" id="PRO_5025417653" description="Secreted protein" evidence="1">
    <location>
        <begin position="20"/>
        <end position="62"/>
    </location>
</feature>
<name>A0A6A4Q364_LUPAL</name>
<accession>A0A6A4Q364</accession>
<keyword evidence="3" id="KW-1185">Reference proteome</keyword>